<proteinExistence type="predicted"/>
<dbReference type="KEGG" id="cmb:CSW64_06470"/>
<feature type="chain" id="PRO_5013844050" description="Porin" evidence="1">
    <location>
        <begin position="25"/>
        <end position="232"/>
    </location>
</feature>
<dbReference type="SUPFAM" id="SSF56935">
    <property type="entry name" value="Porins"/>
    <property type="match status" value="1"/>
</dbReference>
<dbReference type="OrthoDB" id="9793561at2"/>
<dbReference type="InterPro" id="IPR010239">
    <property type="entry name" value="CHP02001"/>
</dbReference>
<evidence type="ECO:0000313" key="2">
    <source>
        <dbReference type="EMBL" id="ATQ42085.1"/>
    </source>
</evidence>
<reference evidence="2 3" key="1">
    <citation type="submission" date="2017-10" db="EMBL/GenBank/DDBJ databases">
        <title>Genome sequence of Caulobacter mirabilis FWC38.</title>
        <authorList>
            <person name="Fiebig A."/>
            <person name="Crosson S."/>
        </authorList>
    </citation>
    <scope>NUCLEOTIDE SEQUENCE [LARGE SCALE GENOMIC DNA]</scope>
    <source>
        <strain evidence="2 3">FWC 38</strain>
    </source>
</reference>
<accession>A0A2D2AVT3</accession>
<evidence type="ECO:0008006" key="4">
    <source>
        <dbReference type="Google" id="ProtNLM"/>
    </source>
</evidence>
<name>A0A2D2AVT3_9CAUL</name>
<protein>
    <recommendedName>
        <fullName evidence="4">Porin</fullName>
    </recommendedName>
</protein>
<dbReference type="AlphaFoldDB" id="A0A2D2AVT3"/>
<dbReference type="Gene3D" id="2.40.160.10">
    <property type="entry name" value="Porin"/>
    <property type="match status" value="1"/>
</dbReference>
<evidence type="ECO:0000256" key="1">
    <source>
        <dbReference type="SAM" id="SignalP"/>
    </source>
</evidence>
<dbReference type="RefSeq" id="WP_099621342.1">
    <property type="nucleotide sequence ID" value="NZ_CP024201.1"/>
</dbReference>
<keyword evidence="1" id="KW-0732">Signal</keyword>
<organism evidence="2 3">
    <name type="scientific">Caulobacter mirabilis</name>
    <dbReference type="NCBI Taxonomy" id="69666"/>
    <lineage>
        <taxon>Bacteria</taxon>
        <taxon>Pseudomonadati</taxon>
        <taxon>Pseudomonadota</taxon>
        <taxon>Alphaproteobacteria</taxon>
        <taxon>Caulobacterales</taxon>
        <taxon>Caulobacteraceae</taxon>
        <taxon>Caulobacter</taxon>
    </lineage>
</organism>
<evidence type="ECO:0000313" key="3">
    <source>
        <dbReference type="Proteomes" id="UP000228945"/>
    </source>
</evidence>
<dbReference type="Proteomes" id="UP000228945">
    <property type="component" value="Chromosome"/>
</dbReference>
<dbReference type="NCBIfam" id="TIGR02001">
    <property type="entry name" value="gcw_chp"/>
    <property type="match status" value="1"/>
</dbReference>
<dbReference type="EMBL" id="CP024201">
    <property type="protein sequence ID" value="ATQ42085.1"/>
    <property type="molecule type" value="Genomic_DNA"/>
</dbReference>
<sequence>MNTLKLALCAATASLAMVGTAALAEDSFSFNVGVASDYVFRGVSQTDEGPQLFAGWDYGKGIFYAGGWASNVDFGDGTDIEVDLYAGVKPTVGPVTLDFGAIYYGYVNAPGGADWNQWEFKAAASVPAGPVTLGAAAYYSPDYTGVGTDNSLYIEANASFSPAEKWTVSGAVGNQSVDLAGGGSSDYTTWNVGVGYAFTDKLSADLRWHDNDTDLGGINDGRVALSLKAVLP</sequence>
<feature type="signal peptide" evidence="1">
    <location>
        <begin position="1"/>
        <end position="24"/>
    </location>
</feature>
<keyword evidence="3" id="KW-1185">Reference proteome</keyword>
<dbReference type="InterPro" id="IPR023614">
    <property type="entry name" value="Porin_dom_sf"/>
</dbReference>
<dbReference type="Pfam" id="PF09694">
    <property type="entry name" value="Gcw_chp"/>
    <property type="match status" value="1"/>
</dbReference>
<gene>
    <name evidence="2" type="ORF">CSW64_06470</name>
</gene>